<comment type="caution">
    <text evidence="2">The sequence shown here is derived from an EMBL/GenBank/DDBJ whole genome shotgun (WGS) entry which is preliminary data.</text>
</comment>
<organism evidence="2 3">
    <name type="scientific">Candidatus Manganitrophus noduliformans</name>
    <dbReference type="NCBI Taxonomy" id="2606439"/>
    <lineage>
        <taxon>Bacteria</taxon>
        <taxon>Pseudomonadati</taxon>
        <taxon>Nitrospirota</taxon>
        <taxon>Nitrospiria</taxon>
        <taxon>Candidatus Troglogloeales</taxon>
        <taxon>Candidatus Manganitrophaceae</taxon>
        <taxon>Candidatus Manganitrophus</taxon>
    </lineage>
</organism>
<evidence type="ECO:0000313" key="2">
    <source>
        <dbReference type="EMBL" id="NKE73827.1"/>
    </source>
</evidence>
<dbReference type="InterPro" id="IPR054353">
    <property type="entry name" value="IstA-like_C"/>
</dbReference>
<dbReference type="NCBIfam" id="NF033546">
    <property type="entry name" value="transpos_IS21"/>
    <property type="match status" value="1"/>
</dbReference>
<dbReference type="Pfam" id="PF22483">
    <property type="entry name" value="Mu-transpos_C_2"/>
    <property type="match status" value="1"/>
</dbReference>
<evidence type="ECO:0000259" key="1">
    <source>
        <dbReference type="PROSITE" id="PS50994"/>
    </source>
</evidence>
<dbReference type="GO" id="GO:0015074">
    <property type="term" value="P:DNA integration"/>
    <property type="evidence" value="ECO:0007669"/>
    <property type="project" value="InterPro"/>
</dbReference>
<protein>
    <submittedName>
        <fullName evidence="2">IS21 family transposase</fullName>
    </submittedName>
</protein>
<proteinExistence type="predicted"/>
<accession>A0A7X6DUU1</accession>
<dbReference type="Proteomes" id="UP000534783">
    <property type="component" value="Unassembled WGS sequence"/>
</dbReference>
<dbReference type="RefSeq" id="WP_168063792.1">
    <property type="nucleotide sequence ID" value="NZ_VTOW01000015.1"/>
</dbReference>
<feature type="domain" description="Integrase catalytic" evidence="1">
    <location>
        <begin position="116"/>
        <end position="298"/>
    </location>
</feature>
<dbReference type="PROSITE" id="PS50994">
    <property type="entry name" value="INTEGRASE"/>
    <property type="match status" value="1"/>
</dbReference>
<reference evidence="2 3" key="1">
    <citation type="journal article" date="2020" name="Nature">
        <title>Bacterial chemolithoautotrophy via manganese oxidation.</title>
        <authorList>
            <person name="Yu H."/>
            <person name="Leadbetter J.R."/>
        </authorList>
    </citation>
    <scope>NUCLEOTIDE SEQUENCE [LARGE SCALE GENOMIC DNA]</scope>
    <source>
        <strain evidence="2 3">Mn-1</strain>
    </source>
</reference>
<evidence type="ECO:0000313" key="3">
    <source>
        <dbReference type="Proteomes" id="UP000534783"/>
    </source>
</evidence>
<dbReference type="AlphaFoldDB" id="A0A7X6DUU1"/>
<keyword evidence="3" id="KW-1185">Reference proteome</keyword>
<dbReference type="EMBL" id="VTOW01000015">
    <property type="protein sequence ID" value="NKE73827.1"/>
    <property type="molecule type" value="Genomic_DNA"/>
</dbReference>
<dbReference type="PANTHER" id="PTHR35004">
    <property type="entry name" value="TRANSPOSASE RV3428C-RELATED"/>
    <property type="match status" value="1"/>
</dbReference>
<sequence>MVGVEEKERIRRAYYVEKKPIRRIARELGHSRRVVRQALKESGVAVYRRRRPYRLPVIGSYVSIIEQWLQEDESRPIKQRHTAHRIFVRLVEEQGFTGCESNIRRYVRLRRPKMDSVFVPIAHGIGSEAQVDFGEAQIYLAGRQATVHLFCYQLCYSTRRFVRAYRTERQEALFDGLVRAFRSTGGVPKQVTFDNPKTLVKKVFRGHQRIEHPDFIALRSHYLFEGNFCNPGKGNEKGHVEGLVGCVRRNALVPIPEVASLDELNLHLEKWCERDGERIYQGERVLNRFEAERAHLAPLPAIDYACCRRQHCTVGRYSEVRVGTNRYSVPVAYAHQSVSVLAYPERIEILCQGEVIATHERSYGQNQDLLDPTHYVPLLQRRPALLRHGKAFLGWPLPEIFERARRQLQEKSTKGDREYIRILLLHEKYTTDQIAVALKQAEELKCLGADEVQMLLLKHSERPFLPQACSLNLDDALCSLQVAPVDLQRYNALMEVPS</sequence>
<gene>
    <name evidence="2" type="ORF">MNODULE_24055</name>
</gene>
<name>A0A7X6DUU1_9BACT</name>
<dbReference type="InterPro" id="IPR001584">
    <property type="entry name" value="Integrase_cat-core"/>
</dbReference>
<dbReference type="PANTHER" id="PTHR35004:SF7">
    <property type="entry name" value="INTEGRASE PROTEIN"/>
    <property type="match status" value="1"/>
</dbReference>